<evidence type="ECO:0000313" key="2">
    <source>
        <dbReference type="Proteomes" id="UP000015531"/>
    </source>
</evidence>
<evidence type="ECO:0000313" key="1">
    <source>
        <dbReference type="EMBL" id="EQB15735.1"/>
    </source>
</evidence>
<proteinExistence type="predicted"/>
<name>T0IV61_9SPHN</name>
<sequence length="62" mass="6857">MCVGLHDRIAASHARLQRGRVWCRSCGRSTRVDPVGALRHGWPRCCDATMTIDAPGEREAIP</sequence>
<dbReference type="AlphaFoldDB" id="T0IV61"/>
<keyword evidence="2" id="KW-1185">Reference proteome</keyword>
<dbReference type="PATRIC" id="fig|1331060.3.peg.2044"/>
<dbReference type="EMBL" id="ATDP01000082">
    <property type="protein sequence ID" value="EQB15735.1"/>
    <property type="molecule type" value="Genomic_DNA"/>
</dbReference>
<accession>T0IV61</accession>
<reference evidence="1 2" key="1">
    <citation type="journal article" date="2013" name="Genome Announc.">
        <title>Draft Genome Sequence of Sphingobium lactosutens Strain DS20T, Isolated from a Hexachlorocyclohexane Dumpsite.</title>
        <authorList>
            <person name="Kumar R."/>
            <person name="Dwivedi V."/>
            <person name="Negi V."/>
            <person name="Khurana J.P."/>
            <person name="Lal R."/>
        </authorList>
    </citation>
    <scope>NUCLEOTIDE SEQUENCE [LARGE SCALE GENOMIC DNA]</scope>
    <source>
        <strain evidence="1 2">DS20</strain>
    </source>
</reference>
<comment type="caution">
    <text evidence="1">The sequence shown here is derived from an EMBL/GenBank/DDBJ whole genome shotgun (WGS) entry which is preliminary data.</text>
</comment>
<protein>
    <submittedName>
        <fullName evidence="1">Uncharacterized protein</fullName>
    </submittedName>
</protein>
<dbReference type="eggNOG" id="ENOG502ZJF7">
    <property type="taxonomic scope" value="Bacteria"/>
</dbReference>
<dbReference type="OrthoDB" id="7475041at2"/>
<gene>
    <name evidence="1" type="ORF">RLDS_10695</name>
</gene>
<dbReference type="Proteomes" id="UP000015531">
    <property type="component" value="Unassembled WGS sequence"/>
</dbReference>
<organism evidence="1 2">
    <name type="scientific">Sphingobium lactosutens DS20</name>
    <dbReference type="NCBI Taxonomy" id="1331060"/>
    <lineage>
        <taxon>Bacteria</taxon>
        <taxon>Pseudomonadati</taxon>
        <taxon>Pseudomonadota</taxon>
        <taxon>Alphaproteobacteria</taxon>
        <taxon>Sphingomonadales</taxon>
        <taxon>Sphingomonadaceae</taxon>
        <taxon>Sphingobium</taxon>
    </lineage>
</organism>